<proteinExistence type="predicted"/>
<feature type="transmembrane region" description="Helical" evidence="1">
    <location>
        <begin position="12"/>
        <end position="29"/>
    </location>
</feature>
<feature type="transmembrane region" description="Helical" evidence="1">
    <location>
        <begin position="188"/>
        <end position="204"/>
    </location>
</feature>
<accession>A0A8U0HQB9</accession>
<evidence type="ECO:0000256" key="1">
    <source>
        <dbReference type="SAM" id="Phobius"/>
    </source>
</evidence>
<protein>
    <submittedName>
        <fullName evidence="2">Uncharacterized protein</fullName>
    </submittedName>
</protein>
<dbReference type="Proteomes" id="UP000830729">
    <property type="component" value="Chromosome"/>
</dbReference>
<dbReference type="AlphaFoldDB" id="A0A8U0HQB9"/>
<dbReference type="GeneID" id="72185591"/>
<evidence type="ECO:0000313" key="2">
    <source>
        <dbReference type="EMBL" id="UPV72936.1"/>
    </source>
</evidence>
<dbReference type="RefSeq" id="WP_248648995.1">
    <property type="nucleotide sequence ID" value="NZ_CP096659.1"/>
</dbReference>
<name>A0A8U0HQB9_9EURY</name>
<evidence type="ECO:0000313" key="3">
    <source>
        <dbReference type="Proteomes" id="UP000830729"/>
    </source>
</evidence>
<reference evidence="2 3" key="1">
    <citation type="submission" date="2022-04" db="EMBL/GenBank/DDBJ databases">
        <title>Diverse halophilic archaea isolated from saline environments.</title>
        <authorList>
            <person name="Cui H.-L."/>
        </authorList>
    </citation>
    <scope>NUCLEOTIDE SEQUENCE [LARGE SCALE GENOMIC DNA]</scope>
    <source>
        <strain evidence="2 3">XZYJT49</strain>
    </source>
</reference>
<keyword evidence="1" id="KW-0472">Membrane</keyword>
<feature type="transmembrane region" description="Helical" evidence="1">
    <location>
        <begin position="57"/>
        <end position="82"/>
    </location>
</feature>
<keyword evidence="3" id="KW-1185">Reference proteome</keyword>
<keyword evidence="1" id="KW-0812">Transmembrane</keyword>
<feature type="transmembrane region" description="Helical" evidence="1">
    <location>
        <begin position="116"/>
        <end position="135"/>
    </location>
</feature>
<keyword evidence="1" id="KW-1133">Transmembrane helix</keyword>
<dbReference type="EMBL" id="CP096659">
    <property type="protein sequence ID" value="UPV72936.1"/>
    <property type="molecule type" value="Genomic_DNA"/>
</dbReference>
<dbReference type="KEGG" id="halx:M0R89_10290"/>
<organism evidence="2 3">
    <name type="scientific">Halorussus limi</name>
    <dbReference type="NCBI Taxonomy" id="2938695"/>
    <lineage>
        <taxon>Archaea</taxon>
        <taxon>Methanobacteriati</taxon>
        <taxon>Methanobacteriota</taxon>
        <taxon>Stenosarchaea group</taxon>
        <taxon>Halobacteria</taxon>
        <taxon>Halobacteriales</taxon>
        <taxon>Haladaptataceae</taxon>
        <taxon>Halorussus</taxon>
    </lineage>
</organism>
<gene>
    <name evidence="2" type="ORF">M0R89_10290</name>
</gene>
<sequence>MVSESFGEFYNTLSGGLIVVLLVVCLDVVRNHLTESGDRYFRIPILDEGFTGKRERALVYVVFTLVSAFGVGIIKTSLVGAIASDPRLLVSCFGALLFLGPFVINDRKNWNINDGGLYGTGLLVIGTLIALGPWLGPPLLDYLLRVATSIINGVTSYIVGGVTSTVNRVIESIVGGITGFIDSLPKEQIGVGVMLLVVLVLLFRQ</sequence>
<feature type="transmembrane region" description="Helical" evidence="1">
    <location>
        <begin position="88"/>
        <end position="104"/>
    </location>
</feature>